<dbReference type="InterPro" id="IPR001633">
    <property type="entry name" value="EAL_dom"/>
</dbReference>
<dbReference type="GO" id="GO:0007165">
    <property type="term" value="P:signal transduction"/>
    <property type="evidence" value="ECO:0007669"/>
    <property type="project" value="InterPro"/>
</dbReference>
<keyword evidence="1" id="KW-1133">Transmembrane helix</keyword>
<dbReference type="Gene3D" id="3.20.20.450">
    <property type="entry name" value="EAL domain"/>
    <property type="match status" value="1"/>
</dbReference>
<dbReference type="OrthoDB" id="9804951at2"/>
<evidence type="ECO:0000256" key="1">
    <source>
        <dbReference type="SAM" id="Phobius"/>
    </source>
</evidence>
<organism evidence="5 6">
    <name type="scientific">Hydrocarboniclastica marina</name>
    <dbReference type="NCBI Taxonomy" id="2259620"/>
    <lineage>
        <taxon>Bacteria</taxon>
        <taxon>Pseudomonadati</taxon>
        <taxon>Pseudomonadota</taxon>
        <taxon>Gammaproteobacteria</taxon>
        <taxon>Alteromonadales</taxon>
        <taxon>Alteromonadaceae</taxon>
        <taxon>Hydrocarboniclastica</taxon>
    </lineage>
</organism>
<dbReference type="PANTHER" id="PTHR33121:SF71">
    <property type="entry name" value="OXYGEN SENSOR PROTEIN DOSP"/>
    <property type="match status" value="1"/>
</dbReference>
<dbReference type="Pfam" id="PF00990">
    <property type="entry name" value="GGDEF"/>
    <property type="match status" value="1"/>
</dbReference>
<protein>
    <submittedName>
        <fullName evidence="5">EAL domain-containing protein</fullName>
    </submittedName>
</protein>
<name>A0A4P7XKU0_9ALTE</name>
<gene>
    <name evidence="5" type="ORF">soil367_17220</name>
</gene>
<evidence type="ECO:0000313" key="5">
    <source>
        <dbReference type="EMBL" id="QCF27525.1"/>
    </source>
</evidence>
<dbReference type="SUPFAM" id="SSF141868">
    <property type="entry name" value="EAL domain-like"/>
    <property type="match status" value="1"/>
</dbReference>
<dbReference type="RefSeq" id="WP_136550237.1">
    <property type="nucleotide sequence ID" value="NZ_CP031093.1"/>
</dbReference>
<evidence type="ECO:0000259" key="4">
    <source>
        <dbReference type="PROSITE" id="PS50887"/>
    </source>
</evidence>
<keyword evidence="6" id="KW-1185">Reference proteome</keyword>
<dbReference type="SMART" id="SM00052">
    <property type="entry name" value="EAL"/>
    <property type="match status" value="1"/>
</dbReference>
<dbReference type="PROSITE" id="PS50883">
    <property type="entry name" value="EAL"/>
    <property type="match status" value="1"/>
</dbReference>
<dbReference type="SUPFAM" id="SSF55073">
    <property type="entry name" value="Nucleotide cyclase"/>
    <property type="match status" value="1"/>
</dbReference>
<dbReference type="Proteomes" id="UP000298049">
    <property type="component" value="Chromosome"/>
</dbReference>
<dbReference type="NCBIfam" id="TIGR00254">
    <property type="entry name" value="GGDEF"/>
    <property type="match status" value="1"/>
</dbReference>
<proteinExistence type="predicted"/>
<dbReference type="Gene3D" id="6.10.340.10">
    <property type="match status" value="1"/>
</dbReference>
<evidence type="ECO:0000313" key="6">
    <source>
        <dbReference type="Proteomes" id="UP000298049"/>
    </source>
</evidence>
<keyword evidence="1" id="KW-0472">Membrane</keyword>
<dbReference type="GO" id="GO:0071111">
    <property type="term" value="F:cyclic-guanylate-specific phosphodiesterase activity"/>
    <property type="evidence" value="ECO:0007669"/>
    <property type="project" value="InterPro"/>
</dbReference>
<evidence type="ECO:0000259" key="3">
    <source>
        <dbReference type="PROSITE" id="PS50885"/>
    </source>
</evidence>
<dbReference type="InterPro" id="IPR035919">
    <property type="entry name" value="EAL_sf"/>
</dbReference>
<dbReference type="CDD" id="cd01948">
    <property type="entry name" value="EAL"/>
    <property type="match status" value="1"/>
</dbReference>
<dbReference type="InterPro" id="IPR029150">
    <property type="entry name" value="dCache_3"/>
</dbReference>
<accession>A0A4P7XKU0</accession>
<dbReference type="CDD" id="cd01949">
    <property type="entry name" value="GGDEF"/>
    <property type="match status" value="1"/>
</dbReference>
<dbReference type="Pfam" id="PF00563">
    <property type="entry name" value="EAL"/>
    <property type="match status" value="1"/>
</dbReference>
<dbReference type="SMART" id="SM00267">
    <property type="entry name" value="GGDEF"/>
    <property type="match status" value="1"/>
</dbReference>
<keyword evidence="1" id="KW-0812">Transmembrane</keyword>
<dbReference type="KEGG" id="hmi:soil367_17220"/>
<feature type="domain" description="GGDEF" evidence="4">
    <location>
        <begin position="382"/>
        <end position="515"/>
    </location>
</feature>
<dbReference type="InterPro" id="IPR003660">
    <property type="entry name" value="HAMP_dom"/>
</dbReference>
<feature type="transmembrane region" description="Helical" evidence="1">
    <location>
        <begin position="12"/>
        <end position="37"/>
    </location>
</feature>
<feature type="domain" description="EAL" evidence="2">
    <location>
        <begin position="522"/>
        <end position="775"/>
    </location>
</feature>
<dbReference type="PANTHER" id="PTHR33121">
    <property type="entry name" value="CYCLIC DI-GMP PHOSPHODIESTERASE PDEF"/>
    <property type="match status" value="1"/>
</dbReference>
<sequence length="786" mass="86053">MMRLSNLGFRGRLLLAMLGLVLLSSISIAGLVMVYLFEDEQNRAREQLNVAQAISGEVMERRTDLLLNGLSIVADDFGFKSAVATGDAATIRSMLDNHVKRAGADLAVLTTFEGSVIASSDASYSSDAKTPFPDLLESALEQGAASDILMWQNQGYQMLVVPVRGPGLRAWLFAGFSLGQDLADAIASLAGTDVLFQHFSNATSSKLLASTLPGVWADANLLTKLGTLGNINRLHESADYFIRAVELGGTDPTGTIRVLLLSSRDAAWQNYYERILEVLMLVAVVVTIAVVLVLATARALGRPVLDLAQYAKTIGDGNTFDPSGIRVAGELGTLRDALVGMRDKILNREHRIQYNATHDDSTGLPNRGAMNARLESALEEGRPGWLIGFSILDFADINDTLGLDFGDLVLTATGLRLRGSIDPASPLGRTSGNEFLAILPASDEANVRAEAERLRDVVESSQTIGDTPIAIKCSVAVLKIPEEAGDIDQVRRRLNLTLAQARRTSGRIAFYQSGKDETRLRELQLIRDLKIGLDQGQLHMNYQPKVNLQTAEAVQVEALVRWIHPTLGFISPEEFILLAERSGQITQLTRYILHRIGQDSRLWLGDYPELGIAINLSAIDLVYPRLLDDIRSAFADWPGRMDQLTFEVTESAIMEDPEKARATLDRLRDLGAGLSVDDFGTGYSSLAQLRMLPVQELKIDKSFVLKLDSEPKDQLIVRSTIEMAHGLGLTVVAEGIENQDSWSLLQAWGCDKAQGYFMARPLPAEKLGEWVEEFKLKRDELQTAPA</sequence>
<feature type="domain" description="HAMP" evidence="3">
    <location>
        <begin position="298"/>
        <end position="350"/>
    </location>
</feature>
<evidence type="ECO:0000259" key="2">
    <source>
        <dbReference type="PROSITE" id="PS50883"/>
    </source>
</evidence>
<dbReference type="PROSITE" id="PS50885">
    <property type="entry name" value="HAMP"/>
    <property type="match status" value="1"/>
</dbReference>
<dbReference type="Gene3D" id="3.30.70.270">
    <property type="match status" value="1"/>
</dbReference>
<dbReference type="InterPro" id="IPR029787">
    <property type="entry name" value="Nucleotide_cyclase"/>
</dbReference>
<dbReference type="GO" id="GO:0016020">
    <property type="term" value="C:membrane"/>
    <property type="evidence" value="ECO:0007669"/>
    <property type="project" value="InterPro"/>
</dbReference>
<dbReference type="InterPro" id="IPR050706">
    <property type="entry name" value="Cyclic-di-GMP_PDE-like"/>
</dbReference>
<feature type="transmembrane region" description="Helical" evidence="1">
    <location>
        <begin position="278"/>
        <end position="300"/>
    </location>
</feature>
<dbReference type="AlphaFoldDB" id="A0A4P7XKU0"/>
<dbReference type="Pfam" id="PF14827">
    <property type="entry name" value="dCache_3"/>
    <property type="match status" value="1"/>
</dbReference>
<dbReference type="EMBL" id="CP031093">
    <property type="protein sequence ID" value="QCF27525.1"/>
    <property type="molecule type" value="Genomic_DNA"/>
</dbReference>
<dbReference type="InterPro" id="IPR000160">
    <property type="entry name" value="GGDEF_dom"/>
</dbReference>
<dbReference type="InterPro" id="IPR043128">
    <property type="entry name" value="Rev_trsase/Diguanyl_cyclase"/>
</dbReference>
<dbReference type="PROSITE" id="PS50887">
    <property type="entry name" value="GGDEF"/>
    <property type="match status" value="1"/>
</dbReference>
<reference evidence="5 6" key="1">
    <citation type="submission" date="2018-07" db="EMBL/GenBank/DDBJ databases">
        <title>Marsedoiliclastica nanhaica gen. nov. sp. nov., a novel marine hydrocarbonoclastic bacterium isolated from an in-situ enriched hydrocarbon-degrading consortium in deep-sea sediment.</title>
        <authorList>
            <person name="Dong C."/>
            <person name="Ma T."/>
            <person name="Liu R."/>
            <person name="Shao Z."/>
        </authorList>
    </citation>
    <scope>NUCLEOTIDE SEQUENCE [LARGE SCALE GENOMIC DNA]</scope>
    <source>
        <strain evidence="6">soil36-7</strain>
    </source>
</reference>